<dbReference type="eggNOG" id="COG0456">
    <property type="taxonomic scope" value="Bacteria"/>
</dbReference>
<feature type="domain" description="N-acetyltransferase" evidence="3">
    <location>
        <begin position="1"/>
        <end position="119"/>
    </location>
</feature>
<protein>
    <submittedName>
        <fullName evidence="4">GCN5-related N-acetyltransferase</fullName>
    </submittedName>
</protein>
<accession>A0A066ZCQ3</accession>
<dbReference type="Pfam" id="PF00583">
    <property type="entry name" value="Acetyltransf_1"/>
    <property type="match status" value="1"/>
</dbReference>
<dbReference type="GO" id="GO:0016747">
    <property type="term" value="F:acyltransferase activity, transferring groups other than amino-acyl groups"/>
    <property type="evidence" value="ECO:0007669"/>
    <property type="project" value="InterPro"/>
</dbReference>
<dbReference type="EMBL" id="JNBY01000007">
    <property type="protein sequence ID" value="KDN88091.1"/>
    <property type="molecule type" value="Genomic_DNA"/>
</dbReference>
<dbReference type="SUPFAM" id="SSF55729">
    <property type="entry name" value="Acyl-CoA N-acyltransferases (Nat)"/>
    <property type="match status" value="1"/>
</dbReference>
<dbReference type="CDD" id="cd04301">
    <property type="entry name" value="NAT_SF"/>
    <property type="match status" value="1"/>
</dbReference>
<evidence type="ECO:0000313" key="5">
    <source>
        <dbReference type="Proteomes" id="UP000027178"/>
    </source>
</evidence>
<comment type="caution">
    <text evidence="4">The sequence shown here is derived from an EMBL/GenBank/DDBJ whole genome shotgun (WGS) entry which is preliminary data.</text>
</comment>
<name>A0A066ZCQ3_9ACTN</name>
<dbReference type="AlphaFoldDB" id="A0A066ZCQ3"/>
<gene>
    <name evidence="4" type="ORF">KCH_01680</name>
</gene>
<dbReference type="PANTHER" id="PTHR43420">
    <property type="entry name" value="ACETYLTRANSFERASE"/>
    <property type="match status" value="1"/>
</dbReference>
<keyword evidence="5" id="KW-1185">Reference proteome</keyword>
<dbReference type="Proteomes" id="UP000027178">
    <property type="component" value="Unassembled WGS sequence"/>
</dbReference>
<evidence type="ECO:0000256" key="1">
    <source>
        <dbReference type="ARBA" id="ARBA00022679"/>
    </source>
</evidence>
<dbReference type="Gene3D" id="3.40.630.30">
    <property type="match status" value="1"/>
</dbReference>
<dbReference type="HOGENOM" id="CLU_2058240_0_0_11"/>
<dbReference type="InterPro" id="IPR000182">
    <property type="entry name" value="GNAT_dom"/>
</dbReference>
<dbReference type="InterPro" id="IPR050680">
    <property type="entry name" value="YpeA/RimI_acetyltransf"/>
</dbReference>
<organism evidence="4 5">
    <name type="scientific">Kitasatospora cheerisanensis KCTC 2395</name>
    <dbReference type="NCBI Taxonomy" id="1348663"/>
    <lineage>
        <taxon>Bacteria</taxon>
        <taxon>Bacillati</taxon>
        <taxon>Actinomycetota</taxon>
        <taxon>Actinomycetes</taxon>
        <taxon>Kitasatosporales</taxon>
        <taxon>Streptomycetaceae</taxon>
        <taxon>Kitasatospora</taxon>
    </lineage>
</organism>
<reference evidence="4 5" key="1">
    <citation type="submission" date="2014-05" db="EMBL/GenBank/DDBJ databases">
        <title>Draft Genome Sequence of Kitasatospora cheerisanensis KCTC 2395.</title>
        <authorList>
            <person name="Nam D.H."/>
        </authorList>
    </citation>
    <scope>NUCLEOTIDE SEQUENCE [LARGE SCALE GENOMIC DNA]</scope>
    <source>
        <strain evidence="4 5">KCTC 2395</strain>
    </source>
</reference>
<evidence type="ECO:0000313" key="4">
    <source>
        <dbReference type="EMBL" id="KDN88091.1"/>
    </source>
</evidence>
<dbReference type="PROSITE" id="PS51186">
    <property type="entry name" value="GNAT"/>
    <property type="match status" value="1"/>
</dbReference>
<evidence type="ECO:0000259" key="3">
    <source>
        <dbReference type="PROSITE" id="PS51186"/>
    </source>
</evidence>
<sequence length="119" mass="12978">MAAAPQGLRRVGRPLRAPPTFAADRSPLAFADGRLVGAALALDLPETAEGYVEAVAVHRDYRHRGIARHLLRHTFHACRTAGLRACTLWTHSETGALDLYLKAGMTVRHSSTVLQKTLQ</sequence>
<keyword evidence="1 4" id="KW-0808">Transferase</keyword>
<evidence type="ECO:0000256" key="2">
    <source>
        <dbReference type="ARBA" id="ARBA00023315"/>
    </source>
</evidence>
<proteinExistence type="predicted"/>
<dbReference type="InterPro" id="IPR016181">
    <property type="entry name" value="Acyl_CoA_acyltransferase"/>
</dbReference>
<keyword evidence="2" id="KW-0012">Acyltransferase</keyword>